<dbReference type="InterPro" id="IPR007497">
    <property type="entry name" value="SIMPL/DUF541"/>
</dbReference>
<dbReference type="Proteomes" id="UP000551501">
    <property type="component" value="Unassembled WGS sequence"/>
</dbReference>
<dbReference type="GO" id="GO:0006974">
    <property type="term" value="P:DNA damage response"/>
    <property type="evidence" value="ECO:0007669"/>
    <property type="project" value="TreeGrafter"/>
</dbReference>
<dbReference type="RefSeq" id="WP_183372505.1">
    <property type="nucleotide sequence ID" value="NZ_BAABHL010000001.1"/>
</dbReference>
<dbReference type="Gene3D" id="3.30.110.170">
    <property type="entry name" value="Protein of unknown function (DUF541), domain 1"/>
    <property type="match status" value="1"/>
</dbReference>
<dbReference type="EMBL" id="JACIFP010000001">
    <property type="protein sequence ID" value="MBB4137675.1"/>
    <property type="molecule type" value="Genomic_DNA"/>
</dbReference>
<protein>
    <recommendedName>
        <fullName evidence="3">DUF541 domain-containing protein</fullName>
    </recommendedName>
</protein>
<name>A0A840EXD7_9ACTN</name>
<proteinExistence type="predicted"/>
<comment type="caution">
    <text evidence="1">The sequence shown here is derived from an EMBL/GenBank/DDBJ whole genome shotgun (WGS) entry which is preliminary data.</text>
</comment>
<dbReference type="AlphaFoldDB" id="A0A840EXD7"/>
<evidence type="ECO:0000313" key="2">
    <source>
        <dbReference type="Proteomes" id="UP000551501"/>
    </source>
</evidence>
<dbReference type="Pfam" id="PF04402">
    <property type="entry name" value="SIMPL"/>
    <property type="match status" value="1"/>
</dbReference>
<dbReference type="PANTHER" id="PTHR34387:SF1">
    <property type="entry name" value="PERIPLASMIC IMMUNOGENIC PROTEIN"/>
    <property type="match status" value="1"/>
</dbReference>
<dbReference type="Gene3D" id="3.30.70.2970">
    <property type="entry name" value="Protein of unknown function (DUF541), domain 2"/>
    <property type="match status" value="1"/>
</dbReference>
<keyword evidence="2" id="KW-1185">Reference proteome</keyword>
<reference evidence="1 2" key="1">
    <citation type="submission" date="2020-08" db="EMBL/GenBank/DDBJ databases">
        <title>Sequencing the genomes of 1000 actinobacteria strains.</title>
        <authorList>
            <person name="Klenk H.-P."/>
        </authorList>
    </citation>
    <scope>NUCLEOTIDE SEQUENCE [LARGE SCALE GENOMIC DNA]</scope>
    <source>
        <strain evidence="1 2">DSM 45298</strain>
    </source>
</reference>
<sequence>MTSTVAPRTVSVVGHGGADATPDAMRVELGVDCFGDTVADALASANGAARALTDALGGAGVASRDLQTSGLSVHPRFGDHSPDGAPIVGYEASHNVTAVLRDLDSAPSILGAAAEAGGDATRITNVSMIVSDETEAAVAARDAAYADALARARQYAHLAGYELGPVVSASETPPGRERPPVVMAARSSVPVHAGSTTVTASIAVVFALA</sequence>
<evidence type="ECO:0008006" key="3">
    <source>
        <dbReference type="Google" id="ProtNLM"/>
    </source>
</evidence>
<dbReference type="InterPro" id="IPR052022">
    <property type="entry name" value="26kDa_periplasmic_antigen"/>
</dbReference>
<evidence type="ECO:0000313" key="1">
    <source>
        <dbReference type="EMBL" id="MBB4137675.1"/>
    </source>
</evidence>
<accession>A0A840EXD7</accession>
<dbReference type="PANTHER" id="PTHR34387">
    <property type="entry name" value="SLR1258 PROTEIN"/>
    <property type="match status" value="1"/>
</dbReference>
<organism evidence="1 2">
    <name type="scientific">Gordonia humi</name>
    <dbReference type="NCBI Taxonomy" id="686429"/>
    <lineage>
        <taxon>Bacteria</taxon>
        <taxon>Bacillati</taxon>
        <taxon>Actinomycetota</taxon>
        <taxon>Actinomycetes</taxon>
        <taxon>Mycobacteriales</taxon>
        <taxon>Gordoniaceae</taxon>
        <taxon>Gordonia</taxon>
    </lineage>
</organism>
<gene>
    <name evidence="1" type="ORF">BKA16_004227</name>
</gene>